<gene>
    <name evidence="1" type="ORF">OHV25_00260</name>
    <name evidence="2" type="ORF">OHV25_39580</name>
</gene>
<accession>A0AAU2GQP3</accession>
<sequence length="135" mass="14613">MTPTTADGRLWPVCVAPSLPRPGCADLHRLRSTTVDSTDRAHLIDWSWAAVGPPWVDGALWAMRLISDGGHSPEQARHQAQRIPAFAAASPQAAHLLADAEARRWQDLNDDGVPGVESVTEGSRLWADFWASAQG</sequence>
<reference evidence="1" key="1">
    <citation type="submission" date="2022-10" db="EMBL/GenBank/DDBJ databases">
        <title>The complete genomes of actinobacterial strains from the NBC collection.</title>
        <authorList>
            <person name="Joergensen T.S."/>
            <person name="Alvarez Arevalo M."/>
            <person name="Sterndorff E.B."/>
            <person name="Faurdal D."/>
            <person name="Vuksanovic O."/>
            <person name="Mourched A.-S."/>
            <person name="Charusanti P."/>
            <person name="Shaw S."/>
            <person name="Blin K."/>
            <person name="Weber T."/>
        </authorList>
    </citation>
    <scope>NUCLEOTIDE SEQUENCE</scope>
    <source>
        <strain evidence="1">NBC_00060</strain>
    </source>
</reference>
<protein>
    <recommendedName>
        <fullName evidence="3">Aminoglycoside phosphotransferase domain-containing protein</fullName>
    </recommendedName>
</protein>
<name>A0AAU2GQP3_9ACTN</name>
<dbReference type="EMBL" id="CP108253">
    <property type="protein sequence ID" value="WTU38127.1"/>
    <property type="molecule type" value="Genomic_DNA"/>
</dbReference>
<evidence type="ECO:0000313" key="2">
    <source>
        <dbReference type="EMBL" id="WTU45231.1"/>
    </source>
</evidence>
<dbReference type="EMBL" id="CP108253">
    <property type="protein sequence ID" value="WTU45231.1"/>
    <property type="molecule type" value="Genomic_DNA"/>
</dbReference>
<dbReference type="AlphaFoldDB" id="A0AAU2GQP3"/>
<proteinExistence type="predicted"/>
<evidence type="ECO:0008006" key="3">
    <source>
        <dbReference type="Google" id="ProtNLM"/>
    </source>
</evidence>
<evidence type="ECO:0000313" key="1">
    <source>
        <dbReference type="EMBL" id="WTU38127.1"/>
    </source>
</evidence>
<organism evidence="1">
    <name type="scientific">Streptomyces sp. NBC_00060</name>
    <dbReference type="NCBI Taxonomy" id="2975636"/>
    <lineage>
        <taxon>Bacteria</taxon>
        <taxon>Bacillati</taxon>
        <taxon>Actinomycetota</taxon>
        <taxon>Actinomycetes</taxon>
        <taxon>Kitasatosporales</taxon>
        <taxon>Streptomycetaceae</taxon>
        <taxon>Streptomyces</taxon>
    </lineage>
</organism>